<dbReference type="RefSeq" id="WP_185675897.1">
    <property type="nucleotide sequence ID" value="NZ_JACHVB010000035.1"/>
</dbReference>
<sequence length="144" mass="16369">MSTVYWLMLIALLVKVAFASVALRRGLRQIADLNRREARTQEQIENIHDMILRLNGDIQRITCAELPALSLEEAEQCMHAFEPVIGWYSDNPCQRFVGIIAGIDHDPVPTRGLRLHYRMAKGGWFDRVARIPSLDANRATEAGR</sequence>
<evidence type="ECO:0000313" key="2">
    <source>
        <dbReference type="Proteomes" id="UP000546464"/>
    </source>
</evidence>
<dbReference type="AlphaFoldDB" id="A0A842HI81"/>
<organism evidence="1 2">
    <name type="scientific">Ruficoccus amylovorans</name>
    <dbReference type="NCBI Taxonomy" id="1804625"/>
    <lineage>
        <taxon>Bacteria</taxon>
        <taxon>Pseudomonadati</taxon>
        <taxon>Verrucomicrobiota</taxon>
        <taxon>Opitutia</taxon>
        <taxon>Puniceicoccales</taxon>
        <taxon>Cerasicoccaceae</taxon>
        <taxon>Ruficoccus</taxon>
    </lineage>
</organism>
<accession>A0A842HI81</accession>
<dbReference type="EMBL" id="JACHVB010000035">
    <property type="protein sequence ID" value="MBC2594931.1"/>
    <property type="molecule type" value="Genomic_DNA"/>
</dbReference>
<protein>
    <submittedName>
        <fullName evidence="1">Uncharacterized protein</fullName>
    </submittedName>
</protein>
<name>A0A842HI81_9BACT</name>
<evidence type="ECO:0000313" key="1">
    <source>
        <dbReference type="EMBL" id="MBC2594931.1"/>
    </source>
</evidence>
<gene>
    <name evidence="1" type="ORF">H5P28_11750</name>
</gene>
<keyword evidence="2" id="KW-1185">Reference proteome</keyword>
<dbReference type="Proteomes" id="UP000546464">
    <property type="component" value="Unassembled WGS sequence"/>
</dbReference>
<proteinExistence type="predicted"/>
<comment type="caution">
    <text evidence="1">The sequence shown here is derived from an EMBL/GenBank/DDBJ whole genome shotgun (WGS) entry which is preliminary data.</text>
</comment>
<reference evidence="1 2" key="1">
    <citation type="submission" date="2020-07" db="EMBL/GenBank/DDBJ databases">
        <authorList>
            <person name="Feng X."/>
        </authorList>
    </citation>
    <scope>NUCLEOTIDE SEQUENCE [LARGE SCALE GENOMIC DNA]</scope>
    <source>
        <strain evidence="1 2">JCM31066</strain>
    </source>
</reference>